<dbReference type="PANTHER" id="PTHR32096:SF146">
    <property type="entry name" value="WRKY TRANSCRIPTION FACTOR 19-RELATED"/>
    <property type="match status" value="1"/>
</dbReference>
<dbReference type="InterPro" id="IPR003657">
    <property type="entry name" value="WRKY_dom"/>
</dbReference>
<dbReference type="AlphaFoldDB" id="A0A8J5FM94"/>
<dbReference type="GO" id="GO:0005634">
    <property type="term" value="C:nucleus"/>
    <property type="evidence" value="ECO:0007669"/>
    <property type="project" value="TreeGrafter"/>
</dbReference>
<evidence type="ECO:0000313" key="3">
    <source>
        <dbReference type="EMBL" id="KAG6483354.1"/>
    </source>
</evidence>
<protein>
    <recommendedName>
        <fullName evidence="2">WRKY domain-containing protein</fullName>
    </recommendedName>
</protein>
<dbReference type="GO" id="GO:0000976">
    <property type="term" value="F:transcription cis-regulatory region binding"/>
    <property type="evidence" value="ECO:0007669"/>
    <property type="project" value="TreeGrafter"/>
</dbReference>
<feature type="domain" description="WRKY" evidence="2">
    <location>
        <begin position="129"/>
        <end position="187"/>
    </location>
</feature>
<dbReference type="Pfam" id="PF03106">
    <property type="entry name" value="WRKY"/>
    <property type="match status" value="1"/>
</dbReference>
<reference evidence="3 4" key="1">
    <citation type="submission" date="2020-08" db="EMBL/GenBank/DDBJ databases">
        <title>Plant Genome Project.</title>
        <authorList>
            <person name="Zhang R.-G."/>
        </authorList>
    </citation>
    <scope>NUCLEOTIDE SEQUENCE [LARGE SCALE GENOMIC DNA]</scope>
    <source>
        <tissue evidence="3">Rhizome</tissue>
    </source>
</reference>
<dbReference type="OrthoDB" id="1888929at2759"/>
<gene>
    <name evidence="3" type="ORF">ZIOFF_059999</name>
</gene>
<name>A0A8J5FM94_ZINOF</name>
<dbReference type="PANTHER" id="PTHR32096">
    <property type="entry name" value="WRKY TRANSCRIPTION FACTOR 30-RELATED-RELATED"/>
    <property type="match status" value="1"/>
</dbReference>
<dbReference type="PROSITE" id="PS50811">
    <property type="entry name" value="WRKY"/>
    <property type="match status" value="1"/>
</dbReference>
<sequence length="346" mass="38423">MNGAVDLGSLLRLLFQAEQQTRQLIGEVNAAENHYHREVLLQQILSNLKEAIATAKLMEPEPPSASHLPPQVQPSSSPPVSNCSSPRSESSERVLFKEHERREMCKKRKTLPKWTNRVRVVGGRLAEGLEDGHSWRKYGQKEILGAMHPRGYYRCTHRNTAGCLATKQVQRLDDDPCVFDITYRGDHTCLQNPQALLTPAVEEPATSQSHDRSPPLLQETEDPLHEQQSQALSSDFFLPCSSNQMASFPPQSLAFSSMAAVDHNNDCYTGSISPLFISAVTWDSNHFSVTPSHVAVRPNATPDSELAEIVSAATLPINSPRMNANFMQDHVELSPSFNFDPSNFLG</sequence>
<dbReference type="EMBL" id="JACMSC010000016">
    <property type="protein sequence ID" value="KAG6483354.1"/>
    <property type="molecule type" value="Genomic_DNA"/>
</dbReference>
<evidence type="ECO:0000256" key="1">
    <source>
        <dbReference type="SAM" id="MobiDB-lite"/>
    </source>
</evidence>
<evidence type="ECO:0000313" key="4">
    <source>
        <dbReference type="Proteomes" id="UP000734854"/>
    </source>
</evidence>
<dbReference type="InterPro" id="IPR044810">
    <property type="entry name" value="WRKY_plant"/>
</dbReference>
<comment type="caution">
    <text evidence="3">The sequence shown here is derived from an EMBL/GenBank/DDBJ whole genome shotgun (WGS) entry which is preliminary data.</text>
</comment>
<accession>A0A8J5FM94</accession>
<feature type="region of interest" description="Disordered" evidence="1">
    <location>
        <begin position="60"/>
        <end position="95"/>
    </location>
</feature>
<dbReference type="Proteomes" id="UP000734854">
    <property type="component" value="Unassembled WGS sequence"/>
</dbReference>
<evidence type="ECO:0000259" key="2">
    <source>
        <dbReference type="PROSITE" id="PS50811"/>
    </source>
</evidence>
<feature type="region of interest" description="Disordered" evidence="1">
    <location>
        <begin position="200"/>
        <end position="225"/>
    </location>
</feature>
<keyword evidence="4" id="KW-1185">Reference proteome</keyword>
<feature type="compositionally biased region" description="Low complexity" evidence="1">
    <location>
        <begin position="69"/>
        <end position="88"/>
    </location>
</feature>
<organism evidence="3 4">
    <name type="scientific">Zingiber officinale</name>
    <name type="common">Ginger</name>
    <name type="synonym">Amomum zingiber</name>
    <dbReference type="NCBI Taxonomy" id="94328"/>
    <lineage>
        <taxon>Eukaryota</taxon>
        <taxon>Viridiplantae</taxon>
        <taxon>Streptophyta</taxon>
        <taxon>Embryophyta</taxon>
        <taxon>Tracheophyta</taxon>
        <taxon>Spermatophyta</taxon>
        <taxon>Magnoliopsida</taxon>
        <taxon>Liliopsida</taxon>
        <taxon>Zingiberales</taxon>
        <taxon>Zingiberaceae</taxon>
        <taxon>Zingiber</taxon>
    </lineage>
</organism>
<proteinExistence type="predicted"/>
<dbReference type="SMART" id="SM00774">
    <property type="entry name" value="WRKY"/>
    <property type="match status" value="1"/>
</dbReference>
<dbReference type="GO" id="GO:0003700">
    <property type="term" value="F:DNA-binding transcription factor activity"/>
    <property type="evidence" value="ECO:0007669"/>
    <property type="project" value="InterPro"/>
</dbReference>